<feature type="compositionally biased region" description="Acidic residues" evidence="3">
    <location>
        <begin position="824"/>
        <end position="839"/>
    </location>
</feature>
<proteinExistence type="predicted"/>
<dbReference type="NCBIfam" id="TIGR03852">
    <property type="entry name" value="sucrose_gtfA"/>
    <property type="match status" value="1"/>
</dbReference>
<feature type="domain" description="Glycosyl hydrolase family 13 catalytic" evidence="4">
    <location>
        <begin position="89"/>
        <end position="514"/>
    </location>
</feature>
<keyword evidence="7" id="KW-1185">Reference proteome</keyword>
<dbReference type="Gene3D" id="3.90.400.10">
    <property type="entry name" value="Oligo-1,6-glucosidase, Domain 2"/>
    <property type="match status" value="1"/>
</dbReference>
<feature type="compositionally biased region" description="Low complexity" evidence="3">
    <location>
        <begin position="12"/>
        <end position="37"/>
    </location>
</feature>
<feature type="compositionally biased region" description="Gly residues" evidence="3">
    <location>
        <begin position="754"/>
        <end position="766"/>
    </location>
</feature>
<dbReference type="PANTHER" id="PTHR38784:SF1">
    <property type="entry name" value="SUCROSE PHOSPHORYLASE"/>
    <property type="match status" value="1"/>
</dbReference>
<protein>
    <recommendedName>
        <fullName evidence="4">Glycosyl hydrolase family 13 catalytic domain-containing protein</fullName>
    </recommendedName>
</protein>
<sequence length="906" mass="96973">MLQYDSQRAAYSRGDSSNSSSSNGSSSNANGHDSSSSTTNGKKPYPKDERECSKCLKEQRIDENLKPVCGWDAEGLPQHHTSRRGVSNQVQLSTYADAIGDNLSDLTSFLQQDELQGAFGSLHLLPIYPSTGDRGFAPVTYQEVDPAMGNWDQVHSLGHDYQLCLEYMVNHISPGSPQFQDYLQHGEASRYASMFVKWRDIWPEGGPSADELQKVRTRKPAPPVLSVTLADGSCVPLWNTFSDQQVDINPFSEEGWAFTEASLRSLCEKGRARLIRLDAFGYVTKKAGTSCFMQSPEVWQLLERIKAVVKPYGVQLLCEVHEDFKLNIELARHGYWVYDFALPLLMLHALKFKTAEPLRHWLSICPRRQITTLDTHDGMGVDDVAGLAPLAAVPELERSIVCRGGSINYKHFYVPAAQFEADASCDDGGEQCRRSSDTLQQVSQFLQPDCLQGCYKSVPHQYNETYFSALGEDPQQYLLARAIQFFTPGVPMVYYVGLLAGVDDIELMKRGSIRDINRHHFSLEEAACCLQRPVVQALLELCRFRNRHPAFTGGVFIDDTTPPHELHVRWYSGSKHMAVLWADLQTLEFSISHTPYPEDEAAAQGVKDASTSAAADAALDAAAPNAAAGAIAAAFGASFGEGTAAAAGLSSQHLASVFSIDALDEEARAAVRRQMVDAALQEMDSSCIRDKVQSAGSAAAAEELFGEMLGSANSVDFLEARKDARRLPASAAAIGQTDGQQEAQQQNGAAAGSNGNGSSNGNGGDARAGSNGQVGSSSKGSSGRVAKRARVPVAASVSSGAGQLLAAAGGDDRYNGCNTSASESETDEGSASDVEEPEIDAAPAADAAAASAVAAGDAVEAAAGAKAAENGNGSGNGRSKHGVLQQLDLSYGWRQPDERCEAATGG</sequence>
<dbReference type="Proteomes" id="UP000256970">
    <property type="component" value="Unassembled WGS sequence"/>
</dbReference>
<evidence type="ECO:0000256" key="1">
    <source>
        <dbReference type="ARBA" id="ARBA00022676"/>
    </source>
</evidence>
<evidence type="ECO:0000313" key="6">
    <source>
        <dbReference type="EMBL" id="SZX76430.1"/>
    </source>
</evidence>
<feature type="region of interest" description="Disordered" evidence="3">
    <location>
        <begin position="808"/>
        <end position="883"/>
    </location>
</feature>
<reference evidence="6 7" key="1">
    <citation type="submission" date="2016-10" db="EMBL/GenBank/DDBJ databases">
        <authorList>
            <person name="Cai Z."/>
        </authorList>
    </citation>
    <scope>NUCLEOTIDE SEQUENCE [LARGE SCALE GENOMIC DNA]</scope>
</reference>
<feature type="compositionally biased region" description="Low complexity" evidence="3">
    <location>
        <begin position="735"/>
        <end position="753"/>
    </location>
</feature>
<keyword evidence="2" id="KW-0808">Transferase</keyword>
<dbReference type="AlphaFoldDB" id="A0A383WG99"/>
<keyword evidence="1" id="KW-0328">Glycosyltransferase</keyword>
<dbReference type="SUPFAM" id="SSF51445">
    <property type="entry name" value="(Trans)glycosidases"/>
    <property type="match status" value="1"/>
</dbReference>
<organism evidence="6 7">
    <name type="scientific">Tetradesmus obliquus</name>
    <name type="common">Green alga</name>
    <name type="synonym">Acutodesmus obliquus</name>
    <dbReference type="NCBI Taxonomy" id="3088"/>
    <lineage>
        <taxon>Eukaryota</taxon>
        <taxon>Viridiplantae</taxon>
        <taxon>Chlorophyta</taxon>
        <taxon>core chlorophytes</taxon>
        <taxon>Chlorophyceae</taxon>
        <taxon>CS clade</taxon>
        <taxon>Sphaeropleales</taxon>
        <taxon>Scenedesmaceae</taxon>
        <taxon>Tetradesmus</taxon>
    </lineage>
</organism>
<evidence type="ECO:0000313" key="5">
    <source>
        <dbReference type="EMBL" id="SZX62993.1"/>
    </source>
</evidence>
<dbReference type="InterPro" id="IPR045857">
    <property type="entry name" value="O16G_dom_2"/>
</dbReference>
<feature type="compositionally biased region" description="Low complexity" evidence="3">
    <location>
        <begin position="767"/>
        <end position="784"/>
    </location>
</feature>
<dbReference type="InterPro" id="IPR006047">
    <property type="entry name" value="GH13_cat_dom"/>
</dbReference>
<dbReference type="EMBL" id="FNXT01001257">
    <property type="protein sequence ID" value="SZX76430.1"/>
    <property type="molecule type" value="Genomic_DNA"/>
</dbReference>
<evidence type="ECO:0000256" key="3">
    <source>
        <dbReference type="SAM" id="MobiDB-lite"/>
    </source>
</evidence>
<feature type="compositionally biased region" description="Low complexity" evidence="3">
    <location>
        <begin position="841"/>
        <end position="871"/>
    </location>
</feature>
<evidence type="ECO:0000256" key="2">
    <source>
        <dbReference type="ARBA" id="ARBA00022679"/>
    </source>
</evidence>
<evidence type="ECO:0000259" key="4">
    <source>
        <dbReference type="SMART" id="SM00642"/>
    </source>
</evidence>
<dbReference type="PANTHER" id="PTHR38784">
    <property type="entry name" value="SUCROSE PHOSPHORYLASE"/>
    <property type="match status" value="1"/>
</dbReference>
<dbReference type="Gene3D" id="3.20.20.80">
    <property type="entry name" value="Glycosidases"/>
    <property type="match status" value="1"/>
</dbReference>
<dbReference type="EMBL" id="FNXT01000277">
    <property type="protein sequence ID" value="SZX62993.1"/>
    <property type="molecule type" value="Genomic_DNA"/>
</dbReference>
<gene>
    <name evidence="6" type="ORF">BQ4739_LOCUS16817</name>
    <name evidence="5" type="ORF">BQ4739_LOCUS3563</name>
</gene>
<evidence type="ECO:0000313" key="7">
    <source>
        <dbReference type="Proteomes" id="UP000256970"/>
    </source>
</evidence>
<dbReference type="GO" id="GO:0004645">
    <property type="term" value="F:1,4-alpha-oligoglucan phosphorylase activity"/>
    <property type="evidence" value="ECO:0007669"/>
    <property type="project" value="InterPro"/>
</dbReference>
<feature type="region of interest" description="Disordered" evidence="3">
    <location>
        <begin position="731"/>
        <end position="787"/>
    </location>
</feature>
<dbReference type="InterPro" id="IPR017853">
    <property type="entry name" value="GH"/>
</dbReference>
<name>A0A383WG99_TETOB</name>
<accession>A0A383WG99</accession>
<dbReference type="GO" id="GO:0005975">
    <property type="term" value="P:carbohydrate metabolic process"/>
    <property type="evidence" value="ECO:0007669"/>
    <property type="project" value="InterPro"/>
</dbReference>
<dbReference type="SMART" id="SM00642">
    <property type="entry name" value="Aamy"/>
    <property type="match status" value="1"/>
</dbReference>
<dbReference type="InterPro" id="IPR022527">
    <property type="entry name" value="Sucrose_phospho"/>
</dbReference>
<feature type="region of interest" description="Disordered" evidence="3">
    <location>
        <begin position="1"/>
        <end position="49"/>
    </location>
</feature>